<dbReference type="SMART" id="SM00195">
    <property type="entry name" value="DSPc"/>
    <property type="match status" value="1"/>
</dbReference>
<dbReference type="AlphaFoldDB" id="A0A8H6SIG5"/>
<evidence type="ECO:0000256" key="2">
    <source>
        <dbReference type="ARBA" id="ARBA00013064"/>
    </source>
</evidence>
<dbReference type="Proteomes" id="UP000613580">
    <property type="component" value="Unassembled WGS sequence"/>
</dbReference>
<comment type="similarity">
    <text evidence="1">Belongs to the protein-tyrosine phosphatase family. Non-receptor class dual specificity subfamily.</text>
</comment>
<dbReference type="PROSITE" id="PS00383">
    <property type="entry name" value="TYR_PHOSPHATASE_1"/>
    <property type="match status" value="1"/>
</dbReference>
<evidence type="ECO:0000313" key="8">
    <source>
        <dbReference type="EMBL" id="KAF7300290.1"/>
    </source>
</evidence>
<reference evidence="8" key="1">
    <citation type="submission" date="2020-05" db="EMBL/GenBank/DDBJ databases">
        <title>Mycena genomes resolve the evolution of fungal bioluminescence.</title>
        <authorList>
            <person name="Tsai I.J."/>
        </authorList>
    </citation>
    <scope>NUCLEOTIDE SEQUENCE</scope>
    <source>
        <strain evidence="8">110903Hualien_Pintung</strain>
    </source>
</reference>
<dbReference type="CDD" id="cd14498">
    <property type="entry name" value="DSP"/>
    <property type="match status" value="1"/>
</dbReference>
<dbReference type="Pfam" id="PF00782">
    <property type="entry name" value="DSPc"/>
    <property type="match status" value="1"/>
</dbReference>
<dbReference type="InterPro" id="IPR016130">
    <property type="entry name" value="Tyr_Pase_AS"/>
</dbReference>
<dbReference type="GO" id="GO:0043409">
    <property type="term" value="P:negative regulation of MAPK cascade"/>
    <property type="evidence" value="ECO:0007669"/>
    <property type="project" value="TreeGrafter"/>
</dbReference>
<dbReference type="InterPro" id="IPR029021">
    <property type="entry name" value="Prot-tyrosine_phosphatase-like"/>
</dbReference>
<evidence type="ECO:0000313" key="9">
    <source>
        <dbReference type="Proteomes" id="UP000613580"/>
    </source>
</evidence>
<dbReference type="PANTHER" id="PTHR10159">
    <property type="entry name" value="DUAL SPECIFICITY PROTEIN PHOSPHATASE"/>
    <property type="match status" value="1"/>
</dbReference>
<dbReference type="InterPro" id="IPR000340">
    <property type="entry name" value="Dual-sp_phosphatase_cat-dom"/>
</dbReference>
<feature type="signal peptide" evidence="5">
    <location>
        <begin position="1"/>
        <end position="35"/>
    </location>
</feature>
<accession>A0A8H6SIG5</accession>
<keyword evidence="9" id="KW-1185">Reference proteome</keyword>
<feature type="domain" description="Tyrosine-protein phosphatase" evidence="6">
    <location>
        <begin position="104"/>
        <end position="261"/>
    </location>
</feature>
<dbReference type="PANTHER" id="PTHR10159:SF519">
    <property type="entry name" value="DUAL SPECIFICITY PROTEIN PHOSPHATASE MPK3"/>
    <property type="match status" value="1"/>
</dbReference>
<protein>
    <recommendedName>
        <fullName evidence="2">protein-tyrosine-phosphatase</fullName>
        <ecNumber evidence="2">3.1.3.48</ecNumber>
    </recommendedName>
</protein>
<dbReference type="InterPro" id="IPR000387">
    <property type="entry name" value="Tyr_Pase_dom"/>
</dbReference>
<dbReference type="Gene3D" id="3.90.190.10">
    <property type="entry name" value="Protein tyrosine phosphatase superfamily"/>
    <property type="match status" value="1"/>
</dbReference>
<organism evidence="8 9">
    <name type="scientific">Mycena chlorophos</name>
    <name type="common">Agaric fungus</name>
    <name type="synonym">Agaricus chlorophos</name>
    <dbReference type="NCBI Taxonomy" id="658473"/>
    <lineage>
        <taxon>Eukaryota</taxon>
        <taxon>Fungi</taxon>
        <taxon>Dikarya</taxon>
        <taxon>Basidiomycota</taxon>
        <taxon>Agaricomycotina</taxon>
        <taxon>Agaricomycetes</taxon>
        <taxon>Agaricomycetidae</taxon>
        <taxon>Agaricales</taxon>
        <taxon>Marasmiineae</taxon>
        <taxon>Mycenaceae</taxon>
        <taxon>Mycena</taxon>
    </lineage>
</organism>
<dbReference type="GO" id="GO:0005737">
    <property type="term" value="C:cytoplasm"/>
    <property type="evidence" value="ECO:0007669"/>
    <property type="project" value="TreeGrafter"/>
</dbReference>
<name>A0A8H6SIG5_MYCCL</name>
<evidence type="ECO:0000256" key="5">
    <source>
        <dbReference type="SAM" id="SignalP"/>
    </source>
</evidence>
<comment type="caution">
    <text evidence="8">The sequence shown here is derived from an EMBL/GenBank/DDBJ whole genome shotgun (WGS) entry which is preliminary data.</text>
</comment>
<dbReference type="GO" id="GO:0017017">
    <property type="term" value="F:MAP kinase tyrosine/serine/threonine phosphatase activity"/>
    <property type="evidence" value="ECO:0007669"/>
    <property type="project" value="TreeGrafter"/>
</dbReference>
<evidence type="ECO:0000259" key="6">
    <source>
        <dbReference type="PROSITE" id="PS50054"/>
    </source>
</evidence>
<keyword evidence="4" id="KW-0904">Protein phosphatase</keyword>
<keyword evidence="5" id="KW-0732">Signal</keyword>
<proteinExistence type="inferred from homology"/>
<sequence>MTRGSQGQANEGLLSVVALPLLLHLHLLPPPKTKAATQPLATTTGRVSEMMMLSFENVPEDDIKALLTPMHCILPAGASSGTSAGALPTNTIPPWRSLAPALNEPAHGQGALFIGSMEAALDGSLLRKDRITHLVQVLETPWAPQPEFHAASDSDEDTTPWEFKYHRVDIEDRPSAAVALSAHLPGACDYIGRALGRGEGVLVHCQQGVSRSAAVVIAFLIRDKGMSYDDALAFVKERRSCIKPNAGFVQALRDWEGSCRATKQKPRANSEGS</sequence>
<dbReference type="EC" id="3.1.3.48" evidence="2"/>
<gene>
    <name evidence="8" type="ORF">HMN09_00912100</name>
</gene>
<dbReference type="EMBL" id="JACAZE010000013">
    <property type="protein sequence ID" value="KAF7300290.1"/>
    <property type="molecule type" value="Genomic_DNA"/>
</dbReference>
<feature type="domain" description="Tyrosine specific protein phosphatases" evidence="7">
    <location>
        <begin position="197"/>
        <end position="239"/>
    </location>
</feature>
<dbReference type="GO" id="GO:0008330">
    <property type="term" value="F:protein tyrosine/threonine phosphatase activity"/>
    <property type="evidence" value="ECO:0007669"/>
    <property type="project" value="TreeGrafter"/>
</dbReference>
<evidence type="ECO:0000256" key="1">
    <source>
        <dbReference type="ARBA" id="ARBA00008601"/>
    </source>
</evidence>
<feature type="chain" id="PRO_5034572421" description="protein-tyrosine-phosphatase" evidence="5">
    <location>
        <begin position="36"/>
        <end position="273"/>
    </location>
</feature>
<dbReference type="PROSITE" id="PS50054">
    <property type="entry name" value="TYR_PHOSPHATASE_DUAL"/>
    <property type="match status" value="1"/>
</dbReference>
<dbReference type="OrthoDB" id="273181at2759"/>
<evidence type="ECO:0000256" key="4">
    <source>
        <dbReference type="ARBA" id="ARBA00022912"/>
    </source>
</evidence>
<dbReference type="PROSITE" id="PS50056">
    <property type="entry name" value="TYR_PHOSPHATASE_2"/>
    <property type="match status" value="1"/>
</dbReference>
<dbReference type="GO" id="GO:0033550">
    <property type="term" value="F:MAP kinase tyrosine phosphatase activity"/>
    <property type="evidence" value="ECO:0007669"/>
    <property type="project" value="TreeGrafter"/>
</dbReference>
<evidence type="ECO:0000259" key="7">
    <source>
        <dbReference type="PROSITE" id="PS50056"/>
    </source>
</evidence>
<evidence type="ECO:0000256" key="3">
    <source>
        <dbReference type="ARBA" id="ARBA00022801"/>
    </source>
</evidence>
<dbReference type="InterPro" id="IPR020422">
    <property type="entry name" value="TYR_PHOSPHATASE_DUAL_dom"/>
</dbReference>
<dbReference type="SUPFAM" id="SSF52799">
    <property type="entry name" value="(Phosphotyrosine protein) phosphatases II"/>
    <property type="match status" value="1"/>
</dbReference>
<keyword evidence="3" id="KW-0378">Hydrolase</keyword>